<organism evidence="1 2">
    <name type="scientific">Actinocatenispora rupis</name>
    <dbReference type="NCBI Taxonomy" id="519421"/>
    <lineage>
        <taxon>Bacteria</taxon>
        <taxon>Bacillati</taxon>
        <taxon>Actinomycetota</taxon>
        <taxon>Actinomycetes</taxon>
        <taxon>Micromonosporales</taxon>
        <taxon>Micromonosporaceae</taxon>
        <taxon>Actinocatenispora</taxon>
    </lineage>
</organism>
<dbReference type="Proteomes" id="UP000612808">
    <property type="component" value="Unassembled WGS sequence"/>
</dbReference>
<reference evidence="1" key="1">
    <citation type="submission" date="2021-01" db="EMBL/GenBank/DDBJ databases">
        <title>Whole genome shotgun sequence of Actinocatenispora rupis NBRC 107355.</title>
        <authorList>
            <person name="Komaki H."/>
            <person name="Tamura T."/>
        </authorList>
    </citation>
    <scope>NUCLEOTIDE SEQUENCE</scope>
    <source>
        <strain evidence="1">NBRC 107355</strain>
    </source>
</reference>
<sequence>MTVYAYDAGTQGVLAVWPAGVGNRAATVATFGEGTPDALRLLLCDALSTLSEALWDTYVHPASAVADDSDRERWRREQHREAFGEVVEGIRTPNLPDETGTLTASYDAVEAAAHQIGRVLLDIGDGPLVETVIAEVRREMDAVTSAERGDLTGRAVQAVVLDRVDASPVQVQAADALLASDPSGPPELFTAVDPAAACVAAAHWLVAAATVTGAADDREPWTVFAESDTIQACSIEVPSAVVEAVVAEGRAPRAVVLALLSEASTVRRGRVPDPEAVAEQVAAAHRHAERLPPEQRDALLRALLPPRATLLDPLRPSRDLLEHLLDGIRSSAVLYREVALDEWTGDDGSPDDEDDEVERVDGEFVAEVRAEATATHDRLT</sequence>
<dbReference type="AlphaFoldDB" id="A0A8J3JFG6"/>
<accession>A0A8J3JFG6</accession>
<comment type="caution">
    <text evidence="1">The sequence shown here is derived from an EMBL/GenBank/DDBJ whole genome shotgun (WGS) entry which is preliminary data.</text>
</comment>
<protein>
    <submittedName>
        <fullName evidence="1">Uncharacterized protein</fullName>
    </submittedName>
</protein>
<dbReference type="EMBL" id="BOMB01000047">
    <property type="protein sequence ID" value="GID15714.1"/>
    <property type="molecule type" value="Genomic_DNA"/>
</dbReference>
<evidence type="ECO:0000313" key="1">
    <source>
        <dbReference type="EMBL" id="GID15714.1"/>
    </source>
</evidence>
<dbReference type="RefSeq" id="WP_203664135.1">
    <property type="nucleotide sequence ID" value="NZ_BAAAZM010000025.1"/>
</dbReference>
<gene>
    <name evidence="1" type="ORF">Aru02nite_66030</name>
</gene>
<proteinExistence type="predicted"/>
<evidence type="ECO:0000313" key="2">
    <source>
        <dbReference type="Proteomes" id="UP000612808"/>
    </source>
</evidence>
<keyword evidence="2" id="KW-1185">Reference proteome</keyword>
<name>A0A8J3JFG6_9ACTN</name>